<comment type="subcellular location">
    <subcellularLocation>
        <location evidence="1">Endoplasmic reticulum membrane</location>
        <topology evidence="1">Single-pass membrane protein</topology>
    </subcellularLocation>
</comment>
<evidence type="ECO:0000259" key="13">
    <source>
        <dbReference type="Pfam" id="PF00535"/>
    </source>
</evidence>
<evidence type="ECO:0000256" key="4">
    <source>
        <dbReference type="ARBA" id="ARBA00012583"/>
    </source>
</evidence>
<evidence type="ECO:0000256" key="9">
    <source>
        <dbReference type="ARBA" id="ARBA00022968"/>
    </source>
</evidence>
<dbReference type="EMBL" id="PCSV01000005">
    <property type="protein sequence ID" value="PIP57322.1"/>
    <property type="molecule type" value="Genomic_DNA"/>
</dbReference>
<dbReference type="PANTHER" id="PTHR10859">
    <property type="entry name" value="GLYCOSYL TRANSFERASE"/>
    <property type="match status" value="1"/>
</dbReference>
<comment type="pathway">
    <text evidence="2">Protein modification; protein glycosylation.</text>
</comment>
<dbReference type="GO" id="GO:0006487">
    <property type="term" value="P:protein N-linked glycosylation"/>
    <property type="evidence" value="ECO:0007669"/>
    <property type="project" value="TreeGrafter"/>
</dbReference>
<evidence type="ECO:0000313" key="15">
    <source>
        <dbReference type="Proteomes" id="UP000230759"/>
    </source>
</evidence>
<name>A0A2H0BI19_9BACT</name>
<keyword evidence="5" id="KW-0328">Glycosyltransferase</keyword>
<evidence type="ECO:0000256" key="7">
    <source>
        <dbReference type="ARBA" id="ARBA00022692"/>
    </source>
</evidence>
<keyword evidence="9" id="KW-0735">Signal-anchor</keyword>
<reference evidence="14 15" key="1">
    <citation type="submission" date="2017-09" db="EMBL/GenBank/DDBJ databases">
        <title>Depth-based differentiation of microbial function through sediment-hosted aquifers and enrichment of novel symbionts in the deep terrestrial subsurface.</title>
        <authorList>
            <person name="Probst A.J."/>
            <person name="Ladd B."/>
            <person name="Jarett J.K."/>
            <person name="Geller-Mcgrath D.E."/>
            <person name="Sieber C.M."/>
            <person name="Emerson J.B."/>
            <person name="Anantharaman K."/>
            <person name="Thomas B.C."/>
            <person name="Malmstrom R."/>
            <person name="Stieglmeier M."/>
            <person name="Klingl A."/>
            <person name="Woyke T."/>
            <person name="Ryan C.M."/>
            <person name="Banfield J.F."/>
        </authorList>
    </citation>
    <scope>NUCLEOTIDE SEQUENCE [LARGE SCALE GENOMIC DNA]</scope>
    <source>
        <strain evidence="14">CG22_combo_CG10-13_8_21_14_all_45_10</strain>
    </source>
</reference>
<keyword evidence="7" id="KW-0812">Transmembrane</keyword>
<keyword evidence="6 14" id="KW-0808">Transferase</keyword>
<evidence type="ECO:0000256" key="5">
    <source>
        <dbReference type="ARBA" id="ARBA00022676"/>
    </source>
</evidence>
<dbReference type="SUPFAM" id="SSF53448">
    <property type="entry name" value="Nucleotide-diphospho-sugar transferases"/>
    <property type="match status" value="1"/>
</dbReference>
<comment type="similarity">
    <text evidence="3">Belongs to the glycosyltransferase 2 family.</text>
</comment>
<dbReference type="Gene3D" id="3.90.550.10">
    <property type="entry name" value="Spore Coat Polysaccharide Biosynthesis Protein SpsA, Chain A"/>
    <property type="match status" value="1"/>
</dbReference>
<dbReference type="PANTHER" id="PTHR10859:SF91">
    <property type="entry name" value="DOLICHYL-PHOSPHATE BETA-GLUCOSYLTRANSFERASE"/>
    <property type="match status" value="1"/>
</dbReference>
<dbReference type="CDD" id="cd04188">
    <property type="entry name" value="DPG_synthase"/>
    <property type="match status" value="1"/>
</dbReference>
<keyword evidence="8" id="KW-0256">Endoplasmic reticulum</keyword>
<keyword evidence="10" id="KW-1133">Transmembrane helix</keyword>
<evidence type="ECO:0000256" key="6">
    <source>
        <dbReference type="ARBA" id="ARBA00022679"/>
    </source>
</evidence>
<dbReference type="AlphaFoldDB" id="A0A2H0BI19"/>
<dbReference type="Proteomes" id="UP000230759">
    <property type="component" value="Unassembled WGS sequence"/>
</dbReference>
<dbReference type="GO" id="GO:0004581">
    <property type="term" value="F:dolichyl-phosphate beta-glucosyltransferase activity"/>
    <property type="evidence" value="ECO:0007669"/>
    <property type="project" value="UniProtKB-EC"/>
</dbReference>
<comment type="caution">
    <text evidence="14">The sequence shown here is derived from an EMBL/GenBank/DDBJ whole genome shotgun (WGS) entry which is preliminary data.</text>
</comment>
<accession>A0A2H0BI19</accession>
<evidence type="ECO:0000313" key="14">
    <source>
        <dbReference type="EMBL" id="PIP57322.1"/>
    </source>
</evidence>
<feature type="domain" description="Glycosyltransferase 2-like" evidence="13">
    <location>
        <begin position="23"/>
        <end position="187"/>
    </location>
</feature>
<evidence type="ECO:0000256" key="1">
    <source>
        <dbReference type="ARBA" id="ARBA00004389"/>
    </source>
</evidence>
<dbReference type="InterPro" id="IPR001173">
    <property type="entry name" value="Glyco_trans_2-like"/>
</dbReference>
<sequence>MELFHPLYYMLDFACMAKKGLGVVVPVYNEEVDLARNIPPLHSFLQNKMGDFDWEIVIADNASTDKTPIVVGDLLKLGRVKYVRLEPKGRGRALKKVWLGSGKEYLAYMDIDLSGDISFFPRLIEKLEEGNDIAIGSRLARGAKVINRPRVREIMSRGYSLLFRTVFGIKFYDAQCGFKAIKKSAALKILPAVLDTGWFFDTELLVIAQKSGYKIAEVPIVWKDDPSSTVKVAKTAWGDLRGIWRIFWSKPWQRLI</sequence>
<protein>
    <recommendedName>
        <fullName evidence="4">dolichyl-phosphate beta-glucosyltransferase</fullName>
        <ecNumber evidence="4">2.4.1.117</ecNumber>
    </recommendedName>
</protein>
<organism evidence="14 15">
    <name type="scientific">Candidatus Woesebacteria bacterium CG22_combo_CG10-13_8_21_14_all_45_10</name>
    <dbReference type="NCBI Taxonomy" id="1975060"/>
    <lineage>
        <taxon>Bacteria</taxon>
        <taxon>Candidatus Woeseibacteriota</taxon>
    </lineage>
</organism>
<evidence type="ECO:0000256" key="2">
    <source>
        <dbReference type="ARBA" id="ARBA00004922"/>
    </source>
</evidence>
<evidence type="ECO:0000256" key="3">
    <source>
        <dbReference type="ARBA" id="ARBA00006739"/>
    </source>
</evidence>
<evidence type="ECO:0000256" key="11">
    <source>
        <dbReference type="ARBA" id="ARBA00023136"/>
    </source>
</evidence>
<keyword evidence="11" id="KW-0472">Membrane</keyword>
<evidence type="ECO:0000256" key="8">
    <source>
        <dbReference type="ARBA" id="ARBA00022824"/>
    </source>
</evidence>
<dbReference type="InterPro" id="IPR035518">
    <property type="entry name" value="DPG_synthase"/>
</dbReference>
<evidence type="ECO:0000256" key="10">
    <source>
        <dbReference type="ARBA" id="ARBA00022989"/>
    </source>
</evidence>
<gene>
    <name evidence="14" type="ORF">COX04_00135</name>
</gene>
<comment type="catalytic activity">
    <reaction evidence="12">
        <text>a di-trans,poly-cis-dolichyl phosphate + UDP-alpha-D-glucose = a di-trans,poly-cis-dolichyl beta-D-glucosyl phosphate + UDP</text>
        <dbReference type="Rhea" id="RHEA:15401"/>
        <dbReference type="Rhea" id="RHEA-COMP:19498"/>
        <dbReference type="Rhea" id="RHEA-COMP:19502"/>
        <dbReference type="ChEBI" id="CHEBI:57525"/>
        <dbReference type="ChEBI" id="CHEBI:57683"/>
        <dbReference type="ChEBI" id="CHEBI:58223"/>
        <dbReference type="ChEBI" id="CHEBI:58885"/>
        <dbReference type="EC" id="2.4.1.117"/>
    </reaction>
    <physiologicalReaction direction="left-to-right" evidence="12">
        <dbReference type="Rhea" id="RHEA:15402"/>
    </physiologicalReaction>
</comment>
<dbReference type="EC" id="2.4.1.117" evidence="4"/>
<dbReference type="InterPro" id="IPR029044">
    <property type="entry name" value="Nucleotide-diphossugar_trans"/>
</dbReference>
<proteinExistence type="inferred from homology"/>
<evidence type="ECO:0000256" key="12">
    <source>
        <dbReference type="ARBA" id="ARBA00045097"/>
    </source>
</evidence>
<dbReference type="Pfam" id="PF00535">
    <property type="entry name" value="Glycos_transf_2"/>
    <property type="match status" value="1"/>
</dbReference>